<comment type="caution">
    <text evidence="2">The sequence shown here is derived from an EMBL/GenBank/DDBJ whole genome shotgun (WGS) entry which is preliminary data.</text>
</comment>
<dbReference type="SUPFAM" id="SSF55729">
    <property type="entry name" value="Acyl-CoA N-acyltransferases (Nat)"/>
    <property type="match status" value="1"/>
</dbReference>
<dbReference type="RefSeq" id="WP_380702050.1">
    <property type="nucleotide sequence ID" value="NZ_JBHSAP010000007.1"/>
</dbReference>
<dbReference type="EMBL" id="JBHSAP010000007">
    <property type="protein sequence ID" value="MFC4075793.1"/>
    <property type="molecule type" value="Genomic_DNA"/>
</dbReference>
<dbReference type="Pfam" id="PF00583">
    <property type="entry name" value="Acetyltransf_1"/>
    <property type="match status" value="1"/>
</dbReference>
<dbReference type="Proteomes" id="UP001595843">
    <property type="component" value="Unassembled WGS sequence"/>
</dbReference>
<dbReference type="InterPro" id="IPR000182">
    <property type="entry name" value="GNAT_dom"/>
</dbReference>
<evidence type="ECO:0000313" key="2">
    <source>
        <dbReference type="EMBL" id="MFC4075793.1"/>
    </source>
</evidence>
<organism evidence="2 3">
    <name type="scientific">Salinithrix halophila</name>
    <dbReference type="NCBI Taxonomy" id="1485204"/>
    <lineage>
        <taxon>Bacteria</taxon>
        <taxon>Bacillati</taxon>
        <taxon>Bacillota</taxon>
        <taxon>Bacilli</taxon>
        <taxon>Bacillales</taxon>
        <taxon>Thermoactinomycetaceae</taxon>
        <taxon>Salinithrix</taxon>
    </lineage>
</organism>
<name>A0ABV8JAA2_9BACL</name>
<evidence type="ECO:0000259" key="1">
    <source>
        <dbReference type="PROSITE" id="PS51186"/>
    </source>
</evidence>
<proteinExistence type="predicted"/>
<evidence type="ECO:0000313" key="3">
    <source>
        <dbReference type="Proteomes" id="UP001595843"/>
    </source>
</evidence>
<accession>A0ABV8JAA2</accession>
<dbReference type="EC" id="2.3.-.-" evidence="2"/>
<keyword evidence="2" id="KW-0808">Transferase</keyword>
<sequence length="155" mass="17600">MEIRTLTPKQLHRIRPKLVRFSRNYGDRRITHRAIRWLRDLHSDPFPEGTLLAAATEGKRLTGFILFGKFGLEEAYIVVHPKFRNQRVGETLLEHAIGKLGKVYTRVACDNIPSLKLCFSMGLQAFHLTTGPTGKPTLCLGGGNWEASEFFTHIQ</sequence>
<dbReference type="CDD" id="cd04301">
    <property type="entry name" value="NAT_SF"/>
    <property type="match status" value="1"/>
</dbReference>
<feature type="domain" description="N-acetyltransferase" evidence="1">
    <location>
        <begin position="1"/>
        <end position="152"/>
    </location>
</feature>
<gene>
    <name evidence="2" type="ORF">ACFOUO_03115</name>
</gene>
<keyword evidence="2" id="KW-0012">Acyltransferase</keyword>
<keyword evidence="3" id="KW-1185">Reference proteome</keyword>
<dbReference type="GO" id="GO:0016746">
    <property type="term" value="F:acyltransferase activity"/>
    <property type="evidence" value="ECO:0007669"/>
    <property type="project" value="UniProtKB-KW"/>
</dbReference>
<dbReference type="InterPro" id="IPR016181">
    <property type="entry name" value="Acyl_CoA_acyltransferase"/>
</dbReference>
<dbReference type="PROSITE" id="PS51186">
    <property type="entry name" value="GNAT"/>
    <property type="match status" value="1"/>
</dbReference>
<protein>
    <submittedName>
        <fullName evidence="2">GNAT family N-acetyltransferase</fullName>
        <ecNumber evidence="2">2.3.-.-</ecNumber>
    </submittedName>
</protein>
<dbReference type="Gene3D" id="3.40.630.30">
    <property type="match status" value="1"/>
</dbReference>
<reference evidence="3" key="1">
    <citation type="journal article" date="2019" name="Int. J. Syst. Evol. Microbiol.">
        <title>The Global Catalogue of Microorganisms (GCM) 10K type strain sequencing project: providing services to taxonomists for standard genome sequencing and annotation.</title>
        <authorList>
            <consortium name="The Broad Institute Genomics Platform"/>
            <consortium name="The Broad Institute Genome Sequencing Center for Infectious Disease"/>
            <person name="Wu L."/>
            <person name="Ma J."/>
        </authorList>
    </citation>
    <scope>NUCLEOTIDE SEQUENCE [LARGE SCALE GENOMIC DNA]</scope>
    <source>
        <strain evidence="3">IBRC-M 10813</strain>
    </source>
</reference>